<protein>
    <recommendedName>
        <fullName evidence="2">Lipoprotein</fullName>
    </recommendedName>
</protein>
<name>A0A3B0SLQ6_9ZZZZ</name>
<evidence type="ECO:0000313" key="1">
    <source>
        <dbReference type="EMBL" id="VAW01639.1"/>
    </source>
</evidence>
<proteinExistence type="predicted"/>
<organism evidence="1">
    <name type="scientific">hydrothermal vent metagenome</name>
    <dbReference type="NCBI Taxonomy" id="652676"/>
    <lineage>
        <taxon>unclassified sequences</taxon>
        <taxon>metagenomes</taxon>
        <taxon>ecological metagenomes</taxon>
    </lineage>
</organism>
<evidence type="ECO:0008006" key="2">
    <source>
        <dbReference type="Google" id="ProtNLM"/>
    </source>
</evidence>
<dbReference type="AlphaFoldDB" id="A0A3B0SLQ6"/>
<dbReference type="PROSITE" id="PS51257">
    <property type="entry name" value="PROKAR_LIPOPROTEIN"/>
    <property type="match status" value="1"/>
</dbReference>
<dbReference type="EMBL" id="UOEF01000330">
    <property type="protein sequence ID" value="VAW01639.1"/>
    <property type="molecule type" value="Genomic_DNA"/>
</dbReference>
<accession>A0A3B0SLQ6</accession>
<sequence>MKIFMKYIVVIAAPLLLTGCFFLPGKFDATLKLNKGGAYEFTYVGEMQIIAEGGKDMKPPEQKIFNPENARCSDWVERDGSKSPSIYYDEYASDGSVEDKAEDAPEKVSDAHPHSIKRACTKEEIATLEQREIETYERRKKDYDQRSGMMAAMFGGAVPGNDKALKKFAETLKKYDGWDKVEYAGDNMFNVEYRASGTFDRYFAFPILNDATIQYPFFQIVPRKDGALEVMTPAVGGSGSLMTFAMLGGMKGGSENDMPIRKIEGSFTLETDGEILVNNSADGYETDGEIKTIHWKIQDVSESPRALIRLK</sequence>
<reference evidence="1" key="1">
    <citation type="submission" date="2018-06" db="EMBL/GenBank/DDBJ databases">
        <authorList>
            <person name="Zhirakovskaya E."/>
        </authorList>
    </citation>
    <scope>NUCLEOTIDE SEQUENCE</scope>
</reference>
<gene>
    <name evidence="1" type="ORF">MNBD_ALPHA04-1977</name>
</gene>